<organism evidence="2 3">
    <name type="scientific">Diploptera punctata</name>
    <name type="common">Pacific beetle cockroach</name>
    <dbReference type="NCBI Taxonomy" id="6984"/>
    <lineage>
        <taxon>Eukaryota</taxon>
        <taxon>Metazoa</taxon>
        <taxon>Ecdysozoa</taxon>
        <taxon>Arthropoda</taxon>
        <taxon>Hexapoda</taxon>
        <taxon>Insecta</taxon>
        <taxon>Pterygota</taxon>
        <taxon>Neoptera</taxon>
        <taxon>Polyneoptera</taxon>
        <taxon>Dictyoptera</taxon>
        <taxon>Blattodea</taxon>
        <taxon>Blaberoidea</taxon>
        <taxon>Blaberidae</taxon>
        <taxon>Diplopterinae</taxon>
        <taxon>Diploptera</taxon>
    </lineage>
</organism>
<sequence length="88" mass="9686">MATVCCYNRYCGCPKGERNAREGKTGSERCNPPLSPPSSSLSPPSQPSPSPSVASTTSHQQLESLRQFYLQPFSMCTRLRVFSKLKCV</sequence>
<gene>
    <name evidence="2" type="ORF">L9F63_020943</name>
</gene>
<evidence type="ECO:0000313" key="2">
    <source>
        <dbReference type="EMBL" id="KAJ9584710.1"/>
    </source>
</evidence>
<protein>
    <submittedName>
        <fullName evidence="2">Uncharacterized protein</fullName>
    </submittedName>
</protein>
<accession>A0AAD8EBU2</accession>
<reference evidence="2" key="1">
    <citation type="journal article" date="2023" name="IScience">
        <title>Live-bearing cockroach genome reveals convergent evolutionary mechanisms linked to viviparity in insects and beyond.</title>
        <authorList>
            <person name="Fouks B."/>
            <person name="Harrison M.C."/>
            <person name="Mikhailova A.A."/>
            <person name="Marchal E."/>
            <person name="English S."/>
            <person name="Carruthers M."/>
            <person name="Jennings E.C."/>
            <person name="Chiamaka E.L."/>
            <person name="Frigard R.A."/>
            <person name="Pippel M."/>
            <person name="Attardo G.M."/>
            <person name="Benoit J.B."/>
            <person name="Bornberg-Bauer E."/>
            <person name="Tobe S.S."/>
        </authorList>
    </citation>
    <scope>NUCLEOTIDE SEQUENCE</scope>
    <source>
        <strain evidence="2">Stay&amp;Tobe</strain>
    </source>
</reference>
<name>A0AAD8EBU2_DIPPU</name>
<dbReference type="AlphaFoldDB" id="A0AAD8EBU2"/>
<evidence type="ECO:0000256" key="1">
    <source>
        <dbReference type="SAM" id="MobiDB-lite"/>
    </source>
</evidence>
<feature type="compositionally biased region" description="Basic and acidic residues" evidence="1">
    <location>
        <begin position="16"/>
        <end position="27"/>
    </location>
</feature>
<feature type="region of interest" description="Disordered" evidence="1">
    <location>
        <begin position="16"/>
        <end position="59"/>
    </location>
</feature>
<comment type="caution">
    <text evidence="2">The sequence shown here is derived from an EMBL/GenBank/DDBJ whole genome shotgun (WGS) entry which is preliminary data.</text>
</comment>
<dbReference type="EMBL" id="JASPKZ010007370">
    <property type="protein sequence ID" value="KAJ9584710.1"/>
    <property type="molecule type" value="Genomic_DNA"/>
</dbReference>
<evidence type="ECO:0000313" key="3">
    <source>
        <dbReference type="Proteomes" id="UP001233999"/>
    </source>
</evidence>
<keyword evidence="3" id="KW-1185">Reference proteome</keyword>
<reference evidence="2" key="2">
    <citation type="submission" date="2023-05" db="EMBL/GenBank/DDBJ databases">
        <authorList>
            <person name="Fouks B."/>
        </authorList>
    </citation>
    <scope>NUCLEOTIDE SEQUENCE</scope>
    <source>
        <strain evidence="2">Stay&amp;Tobe</strain>
        <tissue evidence="2">Testes</tissue>
    </source>
</reference>
<proteinExistence type="predicted"/>
<dbReference type="Proteomes" id="UP001233999">
    <property type="component" value="Unassembled WGS sequence"/>
</dbReference>